<accession>A0ABQ6GT69</accession>
<gene>
    <name evidence="1" type="ORF">tinsulaeT_16940</name>
</gene>
<reference evidence="1 2" key="1">
    <citation type="submission" date="2023-03" db="EMBL/GenBank/DDBJ databases">
        <title>Draft genome sequence of Thalassotalea insulae KCTC 62186T.</title>
        <authorList>
            <person name="Sawabe T."/>
        </authorList>
    </citation>
    <scope>NUCLEOTIDE SEQUENCE [LARGE SCALE GENOMIC DNA]</scope>
    <source>
        <strain evidence="1 2">KCTC 62186</strain>
    </source>
</reference>
<keyword evidence="2" id="KW-1185">Reference proteome</keyword>
<sequence>MCDQQRKTYDADRQTIIDNENYIIGINNLFL</sequence>
<dbReference type="Proteomes" id="UP001157186">
    <property type="component" value="Unassembled WGS sequence"/>
</dbReference>
<evidence type="ECO:0000313" key="2">
    <source>
        <dbReference type="Proteomes" id="UP001157186"/>
    </source>
</evidence>
<name>A0ABQ6GT69_9GAMM</name>
<proteinExistence type="predicted"/>
<dbReference type="EMBL" id="BSST01000001">
    <property type="protein sequence ID" value="GLX78354.1"/>
    <property type="molecule type" value="Genomic_DNA"/>
</dbReference>
<evidence type="ECO:0000313" key="1">
    <source>
        <dbReference type="EMBL" id="GLX78354.1"/>
    </source>
</evidence>
<organism evidence="1 2">
    <name type="scientific">Thalassotalea insulae</name>
    <dbReference type="NCBI Taxonomy" id="2056778"/>
    <lineage>
        <taxon>Bacteria</taxon>
        <taxon>Pseudomonadati</taxon>
        <taxon>Pseudomonadota</taxon>
        <taxon>Gammaproteobacteria</taxon>
        <taxon>Alteromonadales</taxon>
        <taxon>Colwelliaceae</taxon>
        <taxon>Thalassotalea</taxon>
    </lineage>
</organism>
<protein>
    <submittedName>
        <fullName evidence="1">Uncharacterized protein</fullName>
    </submittedName>
</protein>
<comment type="caution">
    <text evidence="1">The sequence shown here is derived from an EMBL/GenBank/DDBJ whole genome shotgun (WGS) entry which is preliminary data.</text>
</comment>